<dbReference type="InterPro" id="IPR017452">
    <property type="entry name" value="GPCR_Rhodpsn_7TM"/>
</dbReference>
<protein>
    <recommendedName>
        <fullName evidence="12">Olfactory receptor</fullName>
    </recommendedName>
</protein>
<reference evidence="15" key="1">
    <citation type="submission" date="2025-08" db="UniProtKB">
        <authorList>
            <consortium name="RefSeq"/>
        </authorList>
    </citation>
    <scope>IDENTIFICATION</scope>
    <source>
        <tissue evidence="15">Kidney</tissue>
    </source>
</reference>
<feature type="transmembrane region" description="Helical" evidence="12">
    <location>
        <begin position="130"/>
        <end position="153"/>
    </location>
</feature>
<evidence type="ECO:0000256" key="5">
    <source>
        <dbReference type="ARBA" id="ARBA00022725"/>
    </source>
</evidence>
<dbReference type="GO" id="GO:0005886">
    <property type="term" value="C:plasma membrane"/>
    <property type="evidence" value="ECO:0007669"/>
    <property type="project" value="UniProtKB-SubCell"/>
</dbReference>
<dbReference type="Proteomes" id="UP000081671">
    <property type="component" value="Unplaced"/>
</dbReference>
<dbReference type="GO" id="GO:0004984">
    <property type="term" value="F:olfactory receptor activity"/>
    <property type="evidence" value="ECO:0007669"/>
    <property type="project" value="InterPro"/>
</dbReference>
<accession>A0A1S3FGX2</accession>
<feature type="transmembrane region" description="Helical" evidence="12">
    <location>
        <begin position="270"/>
        <end position="290"/>
    </location>
</feature>
<evidence type="ECO:0000313" key="14">
    <source>
        <dbReference type="Proteomes" id="UP000081671"/>
    </source>
</evidence>
<feature type="transmembrane region" description="Helical" evidence="12">
    <location>
        <begin position="239"/>
        <end position="258"/>
    </location>
</feature>
<comment type="subcellular location">
    <subcellularLocation>
        <location evidence="1 12">Cell membrane</location>
        <topology evidence="1 12">Multi-pass membrane protein</topology>
    </subcellularLocation>
</comment>
<evidence type="ECO:0000259" key="13">
    <source>
        <dbReference type="PROSITE" id="PS50262"/>
    </source>
</evidence>
<evidence type="ECO:0000256" key="6">
    <source>
        <dbReference type="ARBA" id="ARBA00022989"/>
    </source>
</evidence>
<feature type="transmembrane region" description="Helical" evidence="12">
    <location>
        <begin position="195"/>
        <end position="219"/>
    </location>
</feature>
<keyword evidence="10 11" id="KW-0807">Transducer</keyword>
<sequence>MKNKSEEIVFILLGLTDDLQLQVVTFLFLFVNYILSLMGNFVIILLTLLDPHLKTPMYFFLRNFSFFEICFTSVSIPRLLTSIFTGDKTISYNGCATQFFFHFQLGVTEFYLLAVMSYDRYVAICKPLHYPVIMSSKVCYTLVFSCWLIGYLYNIPPVILASSLDFCASRNIDHFLCDISPVLQIACDAPHFFELLAFILCLSTLLFTLSLVALSYSFIIKTILKFPSVQQRKKAFSTCSSHMVVVSITYGSCIFMYIKPSAKERVTFTKGVALLNISVAPLLNPFIYTLRNQQVKEAFKHMLQRFCFSQNSKAPFKNK</sequence>
<gene>
    <name evidence="15" type="primary">LOC105988623</name>
</gene>
<dbReference type="PANTHER" id="PTHR26454">
    <property type="entry name" value="OLFACTORY RECEPTOR"/>
    <property type="match status" value="1"/>
</dbReference>
<dbReference type="PRINTS" id="PR00245">
    <property type="entry name" value="OLFACTORYR"/>
</dbReference>
<keyword evidence="14" id="KW-1185">Reference proteome</keyword>
<feature type="transmembrane region" description="Helical" evidence="12">
    <location>
        <begin position="23"/>
        <end position="48"/>
    </location>
</feature>
<evidence type="ECO:0000256" key="11">
    <source>
        <dbReference type="RuleBase" id="RU000688"/>
    </source>
</evidence>
<dbReference type="OrthoDB" id="9902777at2759"/>
<organism evidence="14 15">
    <name type="scientific">Dipodomys ordii</name>
    <name type="common">Ord's kangaroo rat</name>
    <dbReference type="NCBI Taxonomy" id="10020"/>
    <lineage>
        <taxon>Eukaryota</taxon>
        <taxon>Metazoa</taxon>
        <taxon>Chordata</taxon>
        <taxon>Craniata</taxon>
        <taxon>Vertebrata</taxon>
        <taxon>Euteleostomi</taxon>
        <taxon>Mammalia</taxon>
        <taxon>Eutheria</taxon>
        <taxon>Euarchontoglires</taxon>
        <taxon>Glires</taxon>
        <taxon>Rodentia</taxon>
        <taxon>Castorimorpha</taxon>
        <taxon>Heteromyidae</taxon>
        <taxon>Dipodomyinae</taxon>
        <taxon>Dipodomys</taxon>
    </lineage>
</organism>
<dbReference type="Pfam" id="PF13853">
    <property type="entry name" value="7tm_4"/>
    <property type="match status" value="1"/>
</dbReference>
<dbReference type="PRINTS" id="PR00237">
    <property type="entry name" value="GPCRRHODOPSN"/>
</dbReference>
<feature type="transmembrane region" description="Helical" evidence="12">
    <location>
        <begin position="60"/>
        <end position="79"/>
    </location>
</feature>
<evidence type="ECO:0000256" key="8">
    <source>
        <dbReference type="ARBA" id="ARBA00023136"/>
    </source>
</evidence>
<evidence type="ECO:0000313" key="15">
    <source>
        <dbReference type="RefSeq" id="XP_012875751.1"/>
    </source>
</evidence>
<evidence type="ECO:0000256" key="7">
    <source>
        <dbReference type="ARBA" id="ARBA00023040"/>
    </source>
</evidence>
<evidence type="ECO:0000256" key="3">
    <source>
        <dbReference type="ARBA" id="ARBA00022606"/>
    </source>
</evidence>
<feature type="domain" description="G-protein coupled receptors family 1 profile" evidence="13">
    <location>
        <begin position="39"/>
        <end position="288"/>
    </location>
</feature>
<dbReference type="GO" id="GO:0004930">
    <property type="term" value="F:G protein-coupled receptor activity"/>
    <property type="evidence" value="ECO:0007669"/>
    <property type="project" value="UniProtKB-KW"/>
</dbReference>
<dbReference type="Gene3D" id="1.20.1070.10">
    <property type="entry name" value="Rhodopsin 7-helix transmembrane proteins"/>
    <property type="match status" value="1"/>
</dbReference>
<keyword evidence="5 12" id="KW-0552">Olfaction</keyword>
<dbReference type="CDD" id="cd15912">
    <property type="entry name" value="7tmA_OR6C-like"/>
    <property type="match status" value="1"/>
</dbReference>
<keyword evidence="6 12" id="KW-1133">Transmembrane helix</keyword>
<dbReference type="AlphaFoldDB" id="A0A1S3FGX2"/>
<dbReference type="InterPro" id="IPR000725">
    <property type="entry name" value="Olfact_rcpt"/>
</dbReference>
<dbReference type="InterPro" id="IPR000276">
    <property type="entry name" value="GPCR_Rhodpsn"/>
</dbReference>
<dbReference type="KEGG" id="dord:105988623"/>
<keyword evidence="8 12" id="KW-0472">Membrane</keyword>
<evidence type="ECO:0000256" key="12">
    <source>
        <dbReference type="RuleBase" id="RU363047"/>
    </source>
</evidence>
<evidence type="ECO:0000256" key="2">
    <source>
        <dbReference type="ARBA" id="ARBA00022475"/>
    </source>
</evidence>
<dbReference type="RefSeq" id="XP_012875751.1">
    <property type="nucleotide sequence ID" value="XM_013020297.1"/>
</dbReference>
<keyword evidence="2 12" id="KW-1003">Cell membrane</keyword>
<evidence type="ECO:0000256" key="10">
    <source>
        <dbReference type="ARBA" id="ARBA00023224"/>
    </source>
</evidence>
<dbReference type="PROSITE" id="PS00237">
    <property type="entry name" value="G_PROTEIN_RECEP_F1_1"/>
    <property type="match status" value="1"/>
</dbReference>
<dbReference type="InterPro" id="IPR047132">
    <property type="entry name" value="Olfact_rcpt_6C-like"/>
</dbReference>
<dbReference type="SUPFAM" id="SSF81321">
    <property type="entry name" value="Family A G protein-coupled receptor-like"/>
    <property type="match status" value="1"/>
</dbReference>
<dbReference type="FunFam" id="1.20.1070.10:FF:000013">
    <property type="entry name" value="Olfactory receptor"/>
    <property type="match status" value="1"/>
</dbReference>
<evidence type="ECO:0000256" key="4">
    <source>
        <dbReference type="ARBA" id="ARBA00022692"/>
    </source>
</evidence>
<proteinExistence type="inferred from homology"/>
<dbReference type="PROSITE" id="PS50262">
    <property type="entry name" value="G_PROTEIN_RECEP_F1_2"/>
    <property type="match status" value="1"/>
</dbReference>
<keyword evidence="4 11" id="KW-0812">Transmembrane</keyword>
<dbReference type="PANTHER" id="PTHR26454:SF5">
    <property type="entry name" value="OLFACTORY RECEPTOR"/>
    <property type="match status" value="1"/>
</dbReference>
<name>A0A1S3FGX2_DIPOR</name>
<feature type="transmembrane region" description="Helical" evidence="12">
    <location>
        <begin position="99"/>
        <end position="118"/>
    </location>
</feature>
<evidence type="ECO:0000256" key="9">
    <source>
        <dbReference type="ARBA" id="ARBA00023170"/>
    </source>
</evidence>
<keyword evidence="7 11" id="KW-0297">G-protein coupled receptor</keyword>
<dbReference type="InParanoid" id="A0A1S3FGX2"/>
<keyword evidence="9 11" id="KW-0675">Receptor</keyword>
<comment type="similarity">
    <text evidence="11">Belongs to the G-protein coupled receptor 1 family.</text>
</comment>
<dbReference type="GeneID" id="105988623"/>
<evidence type="ECO:0000256" key="1">
    <source>
        <dbReference type="ARBA" id="ARBA00004651"/>
    </source>
</evidence>
<keyword evidence="3 12" id="KW-0716">Sensory transduction</keyword>